<name>A0A1R2CVT3_9CILI</name>
<proteinExistence type="predicted"/>
<evidence type="ECO:0000313" key="3">
    <source>
        <dbReference type="Proteomes" id="UP000187209"/>
    </source>
</evidence>
<feature type="coiled-coil region" evidence="1">
    <location>
        <begin position="469"/>
        <end position="573"/>
    </location>
</feature>
<feature type="coiled-coil region" evidence="1">
    <location>
        <begin position="94"/>
        <end position="128"/>
    </location>
</feature>
<gene>
    <name evidence="2" type="ORF">SteCoe_4046</name>
</gene>
<feature type="coiled-coil region" evidence="1">
    <location>
        <begin position="610"/>
        <end position="651"/>
    </location>
</feature>
<dbReference type="EMBL" id="MPUH01000049">
    <property type="protein sequence ID" value="OMJ93100.1"/>
    <property type="molecule type" value="Genomic_DNA"/>
</dbReference>
<dbReference type="Gene3D" id="1.10.287.1490">
    <property type="match status" value="1"/>
</dbReference>
<accession>A0A1R2CVT3</accession>
<sequence length="774" mass="91918">MISDDRRGIYSSGSYLPGKVNTETEYELRLRIIKEKHEERLEAITDKVRVIYDNIRRDEVISTMRSDPASSIFISHRMKEICDNHLSQEREETIDRLTEDVAISQAELRKIDKELRELKQTFEATHESFHHERLRLQNCEQENKMLRAKIGNYSRGFEELQKKSTVPSEISKRSDSEVEKYKENLSAMEKNLWQKTSENEVLAHELENYKEKYAAMMSEIGKLTAEIKDRERISRESLEVITGLKEDLNSVRKERDELKNRHSSYGMQFKDIIDTEEKTHSEVVKELNTTHKEKSSRFKKKIIEQKKIIQVLENELTVAREVAESSKQGHERSLIIAQEDLKKVKEQWEKRCRELEKEHSLHFSEIQAKHQSQIAELQRHYQDLLEEKIKDFQSDHSSQFSRQKALDFELKRMMDEKILQLEKDFISLTKHESVIKEETSKLRIKHLQEIREIEEKCNKELITRIKDIKEQNLQDLERLTNKITVFESERADLVMAKRNLETELKFANDKSESLAYKINEQKKEFGDYEANKKDLQKKYEDAQLMISKLKLQIEDEVSKKKSLEAELETEKTKFINFHETLQEKDRDFSFKQQTENLSFQEQISIYEEALAKEQQKAKRVLSDLEHYQNLVVQLEKEIEEMKEMQSIESQNFFNSSQRIKQEENLKYEKEIESHLETKRLLIQAEHKAKFLASELESNEKLGSDLRMLTGKYEKEISEMRRNIANLESQLGQSEKVAMKLKKELEMSKEEESSVRIINKQALKESLDKFKERDN</sequence>
<feature type="coiled-coil region" evidence="1">
    <location>
        <begin position="171"/>
        <end position="261"/>
    </location>
</feature>
<keyword evidence="1" id="KW-0175">Coiled coil</keyword>
<reference evidence="2 3" key="1">
    <citation type="submission" date="2016-11" db="EMBL/GenBank/DDBJ databases">
        <title>The macronuclear genome of Stentor coeruleus: a giant cell with tiny introns.</title>
        <authorList>
            <person name="Slabodnick M."/>
            <person name="Ruby J.G."/>
            <person name="Reiff S.B."/>
            <person name="Swart E.C."/>
            <person name="Gosai S."/>
            <person name="Prabakaran S."/>
            <person name="Witkowska E."/>
            <person name="Larue G.E."/>
            <person name="Fisher S."/>
            <person name="Freeman R.M."/>
            <person name="Gunawardena J."/>
            <person name="Chu W."/>
            <person name="Stover N.A."/>
            <person name="Gregory B.D."/>
            <person name="Nowacki M."/>
            <person name="Derisi J."/>
            <person name="Roy S.W."/>
            <person name="Marshall W.F."/>
            <person name="Sood P."/>
        </authorList>
    </citation>
    <scope>NUCLEOTIDE SEQUENCE [LARGE SCALE GENOMIC DNA]</scope>
    <source>
        <strain evidence="2">WM001</strain>
    </source>
</reference>
<protein>
    <submittedName>
        <fullName evidence="2">Uncharacterized protein</fullName>
    </submittedName>
</protein>
<keyword evidence="3" id="KW-1185">Reference proteome</keyword>
<dbReference type="AlphaFoldDB" id="A0A1R2CVT3"/>
<evidence type="ECO:0000313" key="2">
    <source>
        <dbReference type="EMBL" id="OMJ93100.1"/>
    </source>
</evidence>
<dbReference type="Proteomes" id="UP000187209">
    <property type="component" value="Unassembled WGS sequence"/>
</dbReference>
<comment type="caution">
    <text evidence="2">The sequence shown here is derived from an EMBL/GenBank/DDBJ whole genome shotgun (WGS) entry which is preliminary data.</text>
</comment>
<dbReference type="OrthoDB" id="303936at2759"/>
<feature type="coiled-coil region" evidence="1">
    <location>
        <begin position="327"/>
        <end position="387"/>
    </location>
</feature>
<evidence type="ECO:0000256" key="1">
    <source>
        <dbReference type="SAM" id="Coils"/>
    </source>
</evidence>
<organism evidence="2 3">
    <name type="scientific">Stentor coeruleus</name>
    <dbReference type="NCBI Taxonomy" id="5963"/>
    <lineage>
        <taxon>Eukaryota</taxon>
        <taxon>Sar</taxon>
        <taxon>Alveolata</taxon>
        <taxon>Ciliophora</taxon>
        <taxon>Postciliodesmatophora</taxon>
        <taxon>Heterotrichea</taxon>
        <taxon>Heterotrichida</taxon>
        <taxon>Stentoridae</taxon>
        <taxon>Stentor</taxon>
    </lineage>
</organism>
<feature type="coiled-coil region" evidence="1">
    <location>
        <begin position="709"/>
        <end position="750"/>
    </location>
</feature>